<dbReference type="PANTHER" id="PTHR15272">
    <property type="entry name" value="CHROMATIN ASSEMBLY FACTOR 1 SUBUNIT A CAF-1 SUBUNIT A"/>
    <property type="match status" value="1"/>
</dbReference>
<evidence type="ECO:0000313" key="8">
    <source>
        <dbReference type="EMBL" id="KAH7318389.1"/>
    </source>
</evidence>
<comment type="subcellular location">
    <subcellularLocation>
        <location evidence="1">Nucleus</location>
    </subcellularLocation>
</comment>
<evidence type="ECO:0000256" key="5">
    <source>
        <dbReference type="SAM" id="MobiDB-lite"/>
    </source>
</evidence>
<keyword evidence="9" id="KW-1185">Reference proteome</keyword>
<keyword evidence="3" id="KW-0234">DNA repair</keyword>
<dbReference type="Pfam" id="PF21796">
    <property type="entry name" value="Cac1_C"/>
    <property type="match status" value="1"/>
</dbReference>
<dbReference type="GO" id="GO:0006281">
    <property type="term" value="P:DNA repair"/>
    <property type="evidence" value="ECO:0007669"/>
    <property type="project" value="UniProtKB-KW"/>
</dbReference>
<dbReference type="PANTHER" id="PTHR15272:SF0">
    <property type="entry name" value="CHROMATIN ASSEMBLY FACTOR 1 SUBUNIT A"/>
    <property type="match status" value="1"/>
</dbReference>
<dbReference type="Pfam" id="PF12253">
    <property type="entry name" value="CAF1A_dimeriz"/>
    <property type="match status" value="1"/>
</dbReference>
<evidence type="ECO:0000259" key="7">
    <source>
        <dbReference type="Pfam" id="PF21796"/>
    </source>
</evidence>
<dbReference type="EMBL" id="JAGPNK010000007">
    <property type="protein sequence ID" value="KAH7318389.1"/>
    <property type="molecule type" value="Genomic_DNA"/>
</dbReference>
<sequence>MALEEMSPNVQETDNTGRKRSHDEFSGDARTENDNGASPGSSPLTEPGSTSPGRASSLSPKPAKNMPETAHTSSSKSSTTISTTQSTDTSSSAPKRKRLTAAEKEARDKEAMEKKKEREERIAVKAAQKAKEEEEKATRAKERDEKRKKKDEEEKAKAQQREEKRLKKEEEQRKMQEEKEKKARSQPTLSNFFGAASTPKKSLTVNPKQGSPMAKSPLPGDKGSKDSAYSRIFKPFFVKDHTTLARPVPDLDERTREDKSALLDKAIGGERESEIRLGMSRPLDVPDLLDLSSSRPRGRLYYPVKNIMETAYSETANAGNVDADRMNKVIAEARTKLSRVPVKVIAFSRDVRPPYYGTVTFKPYVLGQSNMRKLARHPEGRLLPLDYEYDSEAEWQEEEGEDVDMDDDEEELDDEDDMEGFLDDSEDAGLTRRIFANAMEPESTGVCFESPNSSINEVAQGHKMEFMHVSYDQNHGFNPWSTDYWETETKTKASSTSQPSDKASAMAPPPAPTNAFEALNGNNAAAVAGSGKLVKAEIMNDVKQAIVANKDLSKIGIIDIIYKKFRDSASRLEVKNTIEHVAEKTGKGRMKEWCLKAGHEVSL</sequence>
<keyword evidence="4" id="KW-0539">Nucleus</keyword>
<dbReference type="InterPro" id="IPR022043">
    <property type="entry name" value="CAF1A_DD"/>
</dbReference>
<feature type="domain" description="Chromatin assembly factor 1 subunit A dimerization" evidence="6">
    <location>
        <begin position="343"/>
        <end position="418"/>
    </location>
</feature>
<dbReference type="GO" id="GO:0006334">
    <property type="term" value="P:nucleosome assembly"/>
    <property type="evidence" value="ECO:0007669"/>
    <property type="project" value="TreeGrafter"/>
</dbReference>
<evidence type="ECO:0000256" key="4">
    <source>
        <dbReference type="ARBA" id="ARBA00023242"/>
    </source>
</evidence>
<feature type="compositionally biased region" description="Basic and acidic residues" evidence="5">
    <location>
        <begin position="100"/>
        <end position="183"/>
    </location>
</feature>
<keyword evidence="2" id="KW-0227">DNA damage</keyword>
<dbReference type="OrthoDB" id="79480at2759"/>
<proteinExistence type="predicted"/>
<feature type="compositionally biased region" description="Low complexity" evidence="5">
    <location>
        <begin position="72"/>
        <end position="92"/>
    </location>
</feature>
<feature type="compositionally biased region" description="Polar residues" evidence="5">
    <location>
        <begin position="199"/>
        <end position="209"/>
    </location>
</feature>
<gene>
    <name evidence="8" type="ORF">B0I35DRAFT_478901</name>
</gene>
<dbReference type="InterPro" id="IPR048800">
    <property type="entry name" value="Cac1-like_C"/>
</dbReference>
<feature type="region of interest" description="Disordered" evidence="5">
    <location>
        <begin position="394"/>
        <end position="426"/>
    </location>
</feature>
<protein>
    <submittedName>
        <fullName evidence="8">Chromatin assembly factor 1 subunit A-domain-containing protein</fullName>
    </submittedName>
</protein>
<evidence type="ECO:0000313" key="9">
    <source>
        <dbReference type="Proteomes" id="UP000813444"/>
    </source>
</evidence>
<evidence type="ECO:0000256" key="1">
    <source>
        <dbReference type="ARBA" id="ARBA00004123"/>
    </source>
</evidence>
<name>A0A8K0SR96_9HYPO</name>
<comment type="caution">
    <text evidence="8">The sequence shown here is derived from an EMBL/GenBank/DDBJ whole genome shotgun (WGS) entry which is preliminary data.</text>
</comment>
<feature type="region of interest" description="Disordered" evidence="5">
    <location>
        <begin position="1"/>
        <end position="227"/>
    </location>
</feature>
<dbReference type="AlphaFoldDB" id="A0A8K0SR96"/>
<evidence type="ECO:0000259" key="6">
    <source>
        <dbReference type="Pfam" id="PF12253"/>
    </source>
</evidence>
<feature type="region of interest" description="Disordered" evidence="5">
    <location>
        <begin position="488"/>
        <end position="513"/>
    </location>
</feature>
<feature type="compositionally biased region" description="Polar residues" evidence="5">
    <location>
        <begin position="34"/>
        <end position="59"/>
    </location>
</feature>
<dbReference type="GO" id="GO:0005634">
    <property type="term" value="C:nucleus"/>
    <property type="evidence" value="ECO:0007669"/>
    <property type="project" value="UniProtKB-SubCell"/>
</dbReference>
<organism evidence="8 9">
    <name type="scientific">Stachybotrys elegans</name>
    <dbReference type="NCBI Taxonomy" id="80388"/>
    <lineage>
        <taxon>Eukaryota</taxon>
        <taxon>Fungi</taxon>
        <taxon>Dikarya</taxon>
        <taxon>Ascomycota</taxon>
        <taxon>Pezizomycotina</taxon>
        <taxon>Sordariomycetes</taxon>
        <taxon>Hypocreomycetidae</taxon>
        <taxon>Hypocreales</taxon>
        <taxon>Stachybotryaceae</taxon>
        <taxon>Stachybotrys</taxon>
    </lineage>
</organism>
<dbReference type="GO" id="GO:0033186">
    <property type="term" value="C:CAF-1 complex"/>
    <property type="evidence" value="ECO:0007669"/>
    <property type="project" value="TreeGrafter"/>
</dbReference>
<dbReference type="Proteomes" id="UP000813444">
    <property type="component" value="Unassembled WGS sequence"/>
</dbReference>
<evidence type="ECO:0000256" key="2">
    <source>
        <dbReference type="ARBA" id="ARBA00022763"/>
    </source>
</evidence>
<evidence type="ECO:0000256" key="3">
    <source>
        <dbReference type="ARBA" id="ARBA00023204"/>
    </source>
</evidence>
<feature type="compositionally biased region" description="Basic and acidic residues" evidence="5">
    <location>
        <begin position="15"/>
        <end position="33"/>
    </location>
</feature>
<accession>A0A8K0SR96</accession>
<feature type="domain" description="Chromatin assembly factor 1 subunit Cac1-like C-terminal" evidence="7">
    <location>
        <begin position="540"/>
        <end position="593"/>
    </location>
</feature>
<reference evidence="8" key="1">
    <citation type="journal article" date="2021" name="Nat. Commun.">
        <title>Genetic determinants of endophytism in the Arabidopsis root mycobiome.</title>
        <authorList>
            <person name="Mesny F."/>
            <person name="Miyauchi S."/>
            <person name="Thiergart T."/>
            <person name="Pickel B."/>
            <person name="Atanasova L."/>
            <person name="Karlsson M."/>
            <person name="Huettel B."/>
            <person name="Barry K.W."/>
            <person name="Haridas S."/>
            <person name="Chen C."/>
            <person name="Bauer D."/>
            <person name="Andreopoulos W."/>
            <person name="Pangilinan J."/>
            <person name="LaButti K."/>
            <person name="Riley R."/>
            <person name="Lipzen A."/>
            <person name="Clum A."/>
            <person name="Drula E."/>
            <person name="Henrissat B."/>
            <person name="Kohler A."/>
            <person name="Grigoriev I.V."/>
            <person name="Martin F.M."/>
            <person name="Hacquard S."/>
        </authorList>
    </citation>
    <scope>NUCLEOTIDE SEQUENCE</scope>
    <source>
        <strain evidence="8">MPI-CAGE-CH-0235</strain>
    </source>
</reference>